<dbReference type="Pfam" id="PF20058">
    <property type="entry name" value="DUF6457"/>
    <property type="match status" value="1"/>
</dbReference>
<reference evidence="2 3" key="1">
    <citation type="submission" date="2024-02" db="EMBL/GenBank/DDBJ databases">
        <title>Full genome sequence of Nocardioides kribbensis.</title>
        <authorList>
            <person name="Poletto B.L."/>
            <person name="Silva G."/>
            <person name="Galante D."/>
            <person name="Campos K.R."/>
            <person name="Santos M.B.N."/>
            <person name="Sacchi C.T."/>
        </authorList>
    </citation>
    <scope>NUCLEOTIDE SEQUENCE [LARGE SCALE GENOMIC DNA]</scope>
    <source>
        <strain evidence="2 3">O4R</strain>
    </source>
</reference>
<gene>
    <name evidence="2" type="ORF">V6R90_17600</name>
</gene>
<dbReference type="InterPro" id="IPR045598">
    <property type="entry name" value="DUF6457"/>
</dbReference>
<evidence type="ECO:0000313" key="2">
    <source>
        <dbReference type="EMBL" id="MEQ7849095.1"/>
    </source>
</evidence>
<evidence type="ECO:0000313" key="3">
    <source>
        <dbReference type="Proteomes" id="UP001482520"/>
    </source>
</evidence>
<comment type="caution">
    <text evidence="2">The sequence shown here is derived from an EMBL/GenBank/DDBJ whole genome shotgun (WGS) entry which is preliminary data.</text>
</comment>
<feature type="domain" description="DUF6457" evidence="1">
    <location>
        <begin position="15"/>
        <end position="94"/>
    </location>
</feature>
<accession>A0ABV1P2X0</accession>
<organism evidence="2 3">
    <name type="scientific">Nocardioides kribbensis</name>
    <dbReference type="NCBI Taxonomy" id="305517"/>
    <lineage>
        <taxon>Bacteria</taxon>
        <taxon>Bacillati</taxon>
        <taxon>Actinomycetota</taxon>
        <taxon>Actinomycetes</taxon>
        <taxon>Propionibacteriales</taxon>
        <taxon>Nocardioidaceae</taxon>
        <taxon>Nocardioides</taxon>
    </lineage>
</organism>
<keyword evidence="3" id="KW-1185">Reference proteome</keyword>
<dbReference type="RefSeq" id="WP_056865196.1">
    <property type="nucleotide sequence ID" value="NZ_BAAAMM010000023.1"/>
</dbReference>
<name>A0ABV1P2X0_9ACTN</name>
<evidence type="ECO:0000259" key="1">
    <source>
        <dbReference type="Pfam" id="PF20058"/>
    </source>
</evidence>
<proteinExistence type="predicted"/>
<dbReference type="EMBL" id="JBEGDP010000028">
    <property type="protein sequence ID" value="MEQ7849095.1"/>
    <property type="molecule type" value="Genomic_DNA"/>
</dbReference>
<dbReference type="Proteomes" id="UP001482520">
    <property type="component" value="Unassembled WGS sequence"/>
</dbReference>
<protein>
    <submittedName>
        <fullName evidence="2">DUF6457 domain-containing protein</fullName>
    </submittedName>
</protein>
<sequence length="98" mass="10090">MTSPADDQTPAPAEPTLADWIDEATAALGLEGHEVDEALVLDLARVAAHGVLRPAAPVTTYLVGLAAGLRGGDPAVVEELSARAERLAEEWAARHSAG</sequence>